<dbReference type="Pfam" id="PF00528">
    <property type="entry name" value="BPD_transp_1"/>
    <property type="match status" value="1"/>
</dbReference>
<dbReference type="PROSITE" id="PS50928">
    <property type="entry name" value="ABC_TM1"/>
    <property type="match status" value="1"/>
</dbReference>
<keyword evidence="3" id="KW-1003">Cell membrane</keyword>
<sequence>MQRSIASGKRNSTILRTVVLVLLVMFCLFPLIWMVFLAFRTPDAMFEPFWKSLSSFSTDTFVTTMQSGFLQAVLNSVLAAVSATAISMVIGTPAAFSLAKWGLKRKFVYKWLIQLLRMAPPVGFAIPLFLAYIRMGMIDTLPGLVIAYVTFTVPLVVWLMWMFFAQLPNEILEAAWIDGCNVWRSFLKVALPLSTPGLVAAGILAFIIAWNDFFFALILTRTNASTGPVAVMNFLTESSYNWGGIASAGLILSLPTLPVIFFMGKYIVQGLTSGAVKG</sequence>
<dbReference type="CDD" id="cd06261">
    <property type="entry name" value="TM_PBP2"/>
    <property type="match status" value="1"/>
</dbReference>
<dbReference type="PANTHER" id="PTHR32243:SF18">
    <property type="entry name" value="INNER MEMBRANE ABC TRANSPORTER PERMEASE PROTEIN YCJP"/>
    <property type="match status" value="1"/>
</dbReference>
<evidence type="ECO:0000313" key="9">
    <source>
        <dbReference type="EMBL" id="MFC4601060.1"/>
    </source>
</evidence>
<feature type="domain" description="ABC transmembrane type-1" evidence="8">
    <location>
        <begin position="73"/>
        <end position="263"/>
    </location>
</feature>
<dbReference type="InterPro" id="IPR000515">
    <property type="entry name" value="MetI-like"/>
</dbReference>
<evidence type="ECO:0000256" key="7">
    <source>
        <dbReference type="RuleBase" id="RU363032"/>
    </source>
</evidence>
<keyword evidence="6 7" id="KW-0472">Membrane</keyword>
<feature type="transmembrane region" description="Helical" evidence="7">
    <location>
        <begin position="240"/>
        <end position="263"/>
    </location>
</feature>
<dbReference type="InterPro" id="IPR035906">
    <property type="entry name" value="MetI-like_sf"/>
</dbReference>
<dbReference type="EMBL" id="JBHSEP010000022">
    <property type="protein sequence ID" value="MFC4601060.1"/>
    <property type="molecule type" value="Genomic_DNA"/>
</dbReference>
<evidence type="ECO:0000256" key="5">
    <source>
        <dbReference type="ARBA" id="ARBA00022989"/>
    </source>
</evidence>
<dbReference type="InterPro" id="IPR050901">
    <property type="entry name" value="BP-dep_ABC_trans_perm"/>
</dbReference>
<proteinExistence type="inferred from homology"/>
<comment type="caution">
    <text evidence="9">The sequence shown here is derived from an EMBL/GenBank/DDBJ whole genome shotgun (WGS) entry which is preliminary data.</text>
</comment>
<comment type="similarity">
    <text evidence="7">Belongs to the binding-protein-dependent transport system permease family.</text>
</comment>
<feature type="transmembrane region" description="Helical" evidence="7">
    <location>
        <begin position="145"/>
        <end position="164"/>
    </location>
</feature>
<gene>
    <name evidence="9" type="ORF">ACFO3S_22655</name>
</gene>
<feature type="transmembrane region" description="Helical" evidence="7">
    <location>
        <begin position="111"/>
        <end position="133"/>
    </location>
</feature>
<dbReference type="Proteomes" id="UP001596028">
    <property type="component" value="Unassembled WGS sequence"/>
</dbReference>
<dbReference type="PANTHER" id="PTHR32243">
    <property type="entry name" value="MALTOSE TRANSPORT SYSTEM PERMEASE-RELATED"/>
    <property type="match status" value="1"/>
</dbReference>
<evidence type="ECO:0000256" key="4">
    <source>
        <dbReference type="ARBA" id="ARBA00022692"/>
    </source>
</evidence>
<evidence type="ECO:0000256" key="1">
    <source>
        <dbReference type="ARBA" id="ARBA00004651"/>
    </source>
</evidence>
<evidence type="ECO:0000256" key="6">
    <source>
        <dbReference type="ARBA" id="ARBA00023136"/>
    </source>
</evidence>
<accession>A0ABV9FJ38</accession>
<reference evidence="10" key="1">
    <citation type="journal article" date="2019" name="Int. J. Syst. Evol. Microbiol.">
        <title>The Global Catalogue of Microorganisms (GCM) 10K type strain sequencing project: providing services to taxonomists for standard genome sequencing and annotation.</title>
        <authorList>
            <consortium name="The Broad Institute Genomics Platform"/>
            <consortium name="The Broad Institute Genome Sequencing Center for Infectious Disease"/>
            <person name="Wu L."/>
            <person name="Ma J."/>
        </authorList>
    </citation>
    <scope>NUCLEOTIDE SEQUENCE [LARGE SCALE GENOMIC DNA]</scope>
    <source>
        <strain evidence="10">CCUG 49571</strain>
    </source>
</reference>
<evidence type="ECO:0000259" key="8">
    <source>
        <dbReference type="PROSITE" id="PS50928"/>
    </source>
</evidence>
<protein>
    <submittedName>
        <fullName evidence="9">Carbohydrate ABC transporter permease</fullName>
    </submittedName>
</protein>
<evidence type="ECO:0000313" key="10">
    <source>
        <dbReference type="Proteomes" id="UP001596028"/>
    </source>
</evidence>
<dbReference type="RefSeq" id="WP_378100709.1">
    <property type="nucleotide sequence ID" value="NZ_JBHSEP010000022.1"/>
</dbReference>
<keyword evidence="10" id="KW-1185">Reference proteome</keyword>
<dbReference type="Gene3D" id="1.10.3720.10">
    <property type="entry name" value="MetI-like"/>
    <property type="match status" value="1"/>
</dbReference>
<comment type="subcellular location">
    <subcellularLocation>
        <location evidence="1 7">Cell membrane</location>
        <topology evidence="1 7">Multi-pass membrane protein</topology>
    </subcellularLocation>
</comment>
<keyword evidence="4 7" id="KW-0812">Transmembrane</keyword>
<organism evidence="9 10">
    <name type="scientific">Cohnella hongkongensis</name>
    <dbReference type="NCBI Taxonomy" id="178337"/>
    <lineage>
        <taxon>Bacteria</taxon>
        <taxon>Bacillati</taxon>
        <taxon>Bacillota</taxon>
        <taxon>Bacilli</taxon>
        <taxon>Bacillales</taxon>
        <taxon>Paenibacillaceae</taxon>
        <taxon>Cohnella</taxon>
    </lineage>
</organism>
<keyword evidence="2 7" id="KW-0813">Transport</keyword>
<name>A0ABV9FJ38_9BACL</name>
<dbReference type="SUPFAM" id="SSF161098">
    <property type="entry name" value="MetI-like"/>
    <property type="match status" value="1"/>
</dbReference>
<feature type="transmembrane region" description="Helical" evidence="7">
    <location>
        <begin position="20"/>
        <end position="39"/>
    </location>
</feature>
<evidence type="ECO:0000256" key="3">
    <source>
        <dbReference type="ARBA" id="ARBA00022475"/>
    </source>
</evidence>
<feature type="transmembrane region" description="Helical" evidence="7">
    <location>
        <begin position="77"/>
        <end position="99"/>
    </location>
</feature>
<keyword evidence="5 7" id="KW-1133">Transmembrane helix</keyword>
<evidence type="ECO:0000256" key="2">
    <source>
        <dbReference type="ARBA" id="ARBA00022448"/>
    </source>
</evidence>